<feature type="transmembrane region" description="Helical" evidence="4">
    <location>
        <begin position="77"/>
        <end position="95"/>
    </location>
</feature>
<feature type="transmembrane region" description="Helical" evidence="4">
    <location>
        <begin position="187"/>
        <end position="205"/>
    </location>
</feature>
<dbReference type="SUPFAM" id="SSF55073">
    <property type="entry name" value="Nucleotide cyclase"/>
    <property type="match status" value="1"/>
</dbReference>
<keyword evidence="4" id="KW-0812">Transmembrane</keyword>
<name>L9UBU0_9GAMM</name>
<dbReference type="FunFam" id="3.30.70.270:FF:000001">
    <property type="entry name" value="Diguanylate cyclase domain protein"/>
    <property type="match status" value="1"/>
</dbReference>
<dbReference type="PANTHER" id="PTHR45138:SF9">
    <property type="entry name" value="DIGUANYLATE CYCLASE DGCM-RELATED"/>
    <property type="match status" value="1"/>
</dbReference>
<dbReference type="PATRIC" id="fig|1204738.3.peg.1089"/>
<dbReference type="AlphaFoldDB" id="L9UBU0"/>
<keyword evidence="4" id="KW-1133">Transmembrane helix</keyword>
<dbReference type="Proteomes" id="UP000011651">
    <property type="component" value="Unassembled WGS sequence"/>
</dbReference>
<dbReference type="EMBL" id="AOPO01000002">
    <property type="protein sequence ID" value="ELY22177.1"/>
    <property type="molecule type" value="Genomic_DNA"/>
</dbReference>
<dbReference type="PANTHER" id="PTHR45138">
    <property type="entry name" value="REGULATORY COMPONENTS OF SENSORY TRANSDUCTION SYSTEM"/>
    <property type="match status" value="1"/>
</dbReference>
<feature type="domain" description="GGDEF" evidence="5">
    <location>
        <begin position="252"/>
        <end position="384"/>
    </location>
</feature>
<dbReference type="Gene3D" id="3.30.70.270">
    <property type="match status" value="1"/>
</dbReference>
<sequence length="384" mass="42414">MAGGVKLSSFRKQVMMMSKHVPIPTEWQADFLLKQYSLSHRLGYSLSGVVLVFLPIFTILDATLVSYADGELIWKHILFRLPAVILAITFLLLHHKKDPGFWAYPLLLTLNLSIVGMMAAMFVLHYSEQGGRLLYITQGLTLVIITVATATVYGVRDLALIYGLPLTAVIAFIVFSGSPFPDNPIHLTFIPAAIGIGVVIATMLYQEHQRTFIASQQLEHSALTDALTGLPNRRSMQTDLQAEWSRAKREEQYFAVLMADLDRFKAVNDQHGHEVGDEVLTILATRFTNTLRGGDRVARWGGEEFLLLIPSATEESAMAVAEKVRRAVAEPPFATSAGNLAVTLSLGVALHRQTESIDEVISRADKALYRAKQEGRNRAVLAGD</sequence>
<feature type="transmembrane region" description="Helical" evidence="4">
    <location>
        <begin position="42"/>
        <end position="65"/>
    </location>
</feature>
<dbReference type="GO" id="GO:0052621">
    <property type="term" value="F:diguanylate cyclase activity"/>
    <property type="evidence" value="ECO:0007669"/>
    <property type="project" value="UniProtKB-EC"/>
</dbReference>
<comment type="caution">
    <text evidence="6">The sequence shown here is derived from an EMBL/GenBank/DDBJ whole genome shotgun (WGS) entry which is preliminary data.</text>
</comment>
<evidence type="ECO:0000256" key="1">
    <source>
        <dbReference type="ARBA" id="ARBA00001946"/>
    </source>
</evidence>
<evidence type="ECO:0000256" key="2">
    <source>
        <dbReference type="ARBA" id="ARBA00012528"/>
    </source>
</evidence>
<protein>
    <recommendedName>
        <fullName evidence="2">diguanylate cyclase</fullName>
        <ecNumber evidence="2">2.7.7.65</ecNumber>
    </recommendedName>
</protein>
<keyword evidence="4" id="KW-0472">Membrane</keyword>
<dbReference type="GO" id="GO:0005886">
    <property type="term" value="C:plasma membrane"/>
    <property type="evidence" value="ECO:0007669"/>
    <property type="project" value="TreeGrafter"/>
</dbReference>
<dbReference type="GO" id="GO:0043709">
    <property type="term" value="P:cell adhesion involved in single-species biofilm formation"/>
    <property type="evidence" value="ECO:0007669"/>
    <property type="project" value="TreeGrafter"/>
</dbReference>
<dbReference type="PROSITE" id="PS50887">
    <property type="entry name" value="GGDEF"/>
    <property type="match status" value="1"/>
</dbReference>
<reference evidence="6 7" key="1">
    <citation type="journal article" date="2013" name="Genome Announc.">
        <title>Draft Genome of the Marine Gammaproteobacterium Halomonas titanicae.</title>
        <authorList>
            <person name="Sanchez-Porro C."/>
            <person name="de la Haba R.R."/>
            <person name="Cruz-Hernandez N."/>
            <person name="Gonzalez J.M."/>
            <person name="Reyes-Guirao C."/>
            <person name="Navarro-Sampedro L."/>
            <person name="Carballo M."/>
            <person name="Ventosa A."/>
        </authorList>
    </citation>
    <scope>NUCLEOTIDE SEQUENCE [LARGE SCALE GENOMIC DNA]</scope>
    <source>
        <strain evidence="6 7">BH1</strain>
    </source>
</reference>
<comment type="cofactor">
    <cofactor evidence="1">
        <name>Mg(2+)</name>
        <dbReference type="ChEBI" id="CHEBI:18420"/>
    </cofactor>
</comment>
<feature type="transmembrane region" description="Helical" evidence="4">
    <location>
        <begin position="101"/>
        <end position="126"/>
    </location>
</feature>
<dbReference type="InterPro" id="IPR029787">
    <property type="entry name" value="Nucleotide_cyclase"/>
</dbReference>
<dbReference type="CDD" id="cd01949">
    <property type="entry name" value="GGDEF"/>
    <property type="match status" value="1"/>
</dbReference>
<evidence type="ECO:0000256" key="4">
    <source>
        <dbReference type="SAM" id="Phobius"/>
    </source>
</evidence>
<dbReference type="NCBIfam" id="TIGR00254">
    <property type="entry name" value="GGDEF"/>
    <property type="match status" value="1"/>
</dbReference>
<comment type="catalytic activity">
    <reaction evidence="3">
        <text>2 GTP = 3',3'-c-di-GMP + 2 diphosphate</text>
        <dbReference type="Rhea" id="RHEA:24898"/>
        <dbReference type="ChEBI" id="CHEBI:33019"/>
        <dbReference type="ChEBI" id="CHEBI:37565"/>
        <dbReference type="ChEBI" id="CHEBI:58805"/>
        <dbReference type="EC" id="2.7.7.65"/>
    </reaction>
</comment>
<evidence type="ECO:0000313" key="7">
    <source>
        <dbReference type="Proteomes" id="UP000011651"/>
    </source>
</evidence>
<dbReference type="InterPro" id="IPR000160">
    <property type="entry name" value="GGDEF_dom"/>
</dbReference>
<organism evidence="6 7">
    <name type="scientific">Vreelandella titanicae BH1</name>
    <dbReference type="NCBI Taxonomy" id="1204738"/>
    <lineage>
        <taxon>Bacteria</taxon>
        <taxon>Pseudomonadati</taxon>
        <taxon>Pseudomonadota</taxon>
        <taxon>Gammaproteobacteria</taxon>
        <taxon>Oceanospirillales</taxon>
        <taxon>Halomonadaceae</taxon>
        <taxon>Vreelandella</taxon>
    </lineage>
</organism>
<gene>
    <name evidence="6" type="ORF">HALTITAN_0735</name>
</gene>
<dbReference type="GO" id="GO:1902201">
    <property type="term" value="P:negative regulation of bacterial-type flagellum-dependent cell motility"/>
    <property type="evidence" value="ECO:0007669"/>
    <property type="project" value="TreeGrafter"/>
</dbReference>
<dbReference type="InterPro" id="IPR043128">
    <property type="entry name" value="Rev_trsase/Diguanyl_cyclase"/>
</dbReference>
<dbReference type="SMART" id="SM00267">
    <property type="entry name" value="GGDEF"/>
    <property type="match status" value="1"/>
</dbReference>
<dbReference type="InterPro" id="IPR050469">
    <property type="entry name" value="Diguanylate_Cyclase"/>
</dbReference>
<dbReference type="EC" id="2.7.7.65" evidence="2"/>
<accession>L9UBU0</accession>
<dbReference type="Pfam" id="PF00990">
    <property type="entry name" value="GGDEF"/>
    <property type="match status" value="1"/>
</dbReference>
<proteinExistence type="predicted"/>
<evidence type="ECO:0000313" key="6">
    <source>
        <dbReference type="EMBL" id="ELY22177.1"/>
    </source>
</evidence>
<evidence type="ECO:0000256" key="3">
    <source>
        <dbReference type="ARBA" id="ARBA00034247"/>
    </source>
</evidence>
<feature type="transmembrane region" description="Helical" evidence="4">
    <location>
        <begin position="159"/>
        <end position="175"/>
    </location>
</feature>
<evidence type="ECO:0000259" key="5">
    <source>
        <dbReference type="PROSITE" id="PS50887"/>
    </source>
</evidence>
<feature type="transmembrane region" description="Helical" evidence="4">
    <location>
        <begin position="133"/>
        <end position="153"/>
    </location>
</feature>